<dbReference type="Proteomes" id="UP000233551">
    <property type="component" value="Unassembled WGS sequence"/>
</dbReference>
<organism evidence="1 2">
    <name type="scientific">Punica granatum</name>
    <name type="common">Pomegranate</name>
    <dbReference type="NCBI Taxonomy" id="22663"/>
    <lineage>
        <taxon>Eukaryota</taxon>
        <taxon>Viridiplantae</taxon>
        <taxon>Streptophyta</taxon>
        <taxon>Embryophyta</taxon>
        <taxon>Tracheophyta</taxon>
        <taxon>Spermatophyta</taxon>
        <taxon>Magnoliopsida</taxon>
        <taxon>eudicotyledons</taxon>
        <taxon>Gunneridae</taxon>
        <taxon>Pentapetalae</taxon>
        <taxon>rosids</taxon>
        <taxon>malvids</taxon>
        <taxon>Myrtales</taxon>
        <taxon>Lythraceae</taxon>
        <taxon>Punica</taxon>
    </lineage>
</organism>
<evidence type="ECO:0000313" key="1">
    <source>
        <dbReference type="EMBL" id="PKI71761.1"/>
    </source>
</evidence>
<sequence>MIPEQQDPSSCDKSETVVYVVYFHGELRVPINPCHSDIDDDQVPDTMSIYTIHALHVEDDSSHSHRPLPPPVLTLRPHDLPQLMGFGCLGSSIYMIGGRWDVPSSNRGPSLDVYILDTHRLPSTEYPPGNRNSLAYLRKGPKLNAPKILPIVIALLGKLYVLPESFDPSYNKEHHPGACIEVLDPDSNEWAALPEPILDPHDFSTPHDYNVQSFDVVESCIVLTLEKGEAEIIPVRRPRHGKGIRKIYSGQRRVMDCGGGKAAIFSGGPSKWVDLTTYGYGNLRFNLDVVRLEKKITAGKSRKRKLGNLKAYSSINCVPLRSFSYDFGDVGRGGYLCACFAM</sequence>
<comment type="caution">
    <text evidence="1">The sequence shown here is derived from an EMBL/GenBank/DDBJ whole genome shotgun (WGS) entry which is preliminary data.</text>
</comment>
<keyword evidence="2" id="KW-1185">Reference proteome</keyword>
<dbReference type="EMBL" id="PGOL01000361">
    <property type="protein sequence ID" value="PKI71761.1"/>
    <property type="molecule type" value="Genomic_DNA"/>
</dbReference>
<name>A0A2I0KTH3_PUNGR</name>
<protein>
    <submittedName>
        <fullName evidence="1">Uncharacterized protein</fullName>
    </submittedName>
</protein>
<dbReference type="InterPro" id="IPR012871">
    <property type="entry name" value="DUF1668_ORYSA"/>
</dbReference>
<evidence type="ECO:0000313" key="2">
    <source>
        <dbReference type="Proteomes" id="UP000233551"/>
    </source>
</evidence>
<gene>
    <name evidence="1" type="ORF">CRG98_007894</name>
</gene>
<proteinExistence type="predicted"/>
<dbReference type="AlphaFoldDB" id="A0A2I0KTH3"/>
<dbReference type="InterPro" id="IPR015915">
    <property type="entry name" value="Kelch-typ_b-propeller"/>
</dbReference>
<dbReference type="Pfam" id="PF07893">
    <property type="entry name" value="DUF1668"/>
    <property type="match status" value="1"/>
</dbReference>
<dbReference type="SUPFAM" id="SSF117281">
    <property type="entry name" value="Kelch motif"/>
    <property type="match status" value="1"/>
</dbReference>
<accession>A0A2I0KTH3</accession>
<reference evidence="1 2" key="1">
    <citation type="submission" date="2017-11" db="EMBL/GenBank/DDBJ databases">
        <title>De-novo sequencing of pomegranate (Punica granatum L.) genome.</title>
        <authorList>
            <person name="Akparov Z."/>
            <person name="Amiraslanov A."/>
            <person name="Hajiyeva S."/>
            <person name="Abbasov M."/>
            <person name="Kaur K."/>
            <person name="Hamwieh A."/>
            <person name="Solovyev V."/>
            <person name="Salamov A."/>
            <person name="Braich B."/>
            <person name="Kosarev P."/>
            <person name="Mahmoud A."/>
            <person name="Hajiyev E."/>
            <person name="Babayeva S."/>
            <person name="Izzatullayeva V."/>
            <person name="Mammadov A."/>
            <person name="Mammadov A."/>
            <person name="Sharifova S."/>
            <person name="Ojaghi J."/>
            <person name="Eynullazada K."/>
            <person name="Bayramov B."/>
            <person name="Abdulazimova A."/>
            <person name="Shahmuradov I."/>
        </authorList>
    </citation>
    <scope>NUCLEOTIDE SEQUENCE [LARGE SCALE GENOMIC DNA]</scope>
    <source>
        <strain evidence="2">cv. AG2017</strain>
        <tissue evidence="1">Leaf</tissue>
    </source>
</reference>